<keyword evidence="3" id="KW-1185">Reference proteome</keyword>
<organism evidence="2 3">
    <name type="scientific">Roseimaritima multifibrata</name>
    <dbReference type="NCBI Taxonomy" id="1930274"/>
    <lineage>
        <taxon>Bacteria</taxon>
        <taxon>Pseudomonadati</taxon>
        <taxon>Planctomycetota</taxon>
        <taxon>Planctomycetia</taxon>
        <taxon>Pirellulales</taxon>
        <taxon>Pirellulaceae</taxon>
        <taxon>Roseimaritima</taxon>
    </lineage>
</organism>
<accession>A0A517MIZ1</accession>
<dbReference type="InterPro" id="IPR021109">
    <property type="entry name" value="Peptidase_aspartic_dom_sf"/>
</dbReference>
<dbReference type="Pfam" id="PF05618">
    <property type="entry name" value="Zn_protease"/>
    <property type="match status" value="1"/>
</dbReference>
<name>A0A517MIZ1_9BACT</name>
<dbReference type="KEGG" id="rml:FF011L_36470"/>
<dbReference type="Proteomes" id="UP000320672">
    <property type="component" value="Chromosome"/>
</dbReference>
<dbReference type="PANTHER" id="PTHR38037:SF1">
    <property type="entry name" value="ATP-DEPENDENT ZINC PROTEASE DOMAIN-CONTAINING PROTEIN-RELATED"/>
    <property type="match status" value="1"/>
</dbReference>
<dbReference type="AlphaFoldDB" id="A0A517MIZ1"/>
<dbReference type="InterPro" id="IPR008503">
    <property type="entry name" value="Asp_endopeptidase"/>
</dbReference>
<reference evidence="2 3" key="1">
    <citation type="submission" date="2019-02" db="EMBL/GenBank/DDBJ databases">
        <title>Deep-cultivation of Planctomycetes and their phenomic and genomic characterization uncovers novel biology.</title>
        <authorList>
            <person name="Wiegand S."/>
            <person name="Jogler M."/>
            <person name="Boedeker C."/>
            <person name="Pinto D."/>
            <person name="Vollmers J."/>
            <person name="Rivas-Marin E."/>
            <person name="Kohn T."/>
            <person name="Peeters S.H."/>
            <person name="Heuer A."/>
            <person name="Rast P."/>
            <person name="Oberbeckmann S."/>
            <person name="Bunk B."/>
            <person name="Jeske O."/>
            <person name="Meyerdierks A."/>
            <person name="Storesund J.E."/>
            <person name="Kallscheuer N."/>
            <person name="Luecker S."/>
            <person name="Lage O.M."/>
            <person name="Pohl T."/>
            <person name="Merkel B.J."/>
            <person name="Hornburger P."/>
            <person name="Mueller R.-W."/>
            <person name="Bruemmer F."/>
            <person name="Labrenz M."/>
            <person name="Spormann A.M."/>
            <person name="Op den Camp H."/>
            <person name="Overmann J."/>
            <person name="Amann R."/>
            <person name="Jetten M.S.M."/>
            <person name="Mascher T."/>
            <person name="Medema M.H."/>
            <person name="Devos D.P."/>
            <person name="Kaster A.-K."/>
            <person name="Ovreas L."/>
            <person name="Rohde M."/>
            <person name="Galperin M.Y."/>
            <person name="Jogler C."/>
        </authorList>
    </citation>
    <scope>NUCLEOTIDE SEQUENCE [LARGE SCALE GENOMIC DNA]</scope>
    <source>
        <strain evidence="2 3">FF011L</strain>
    </source>
</reference>
<dbReference type="SUPFAM" id="SSF50630">
    <property type="entry name" value="Acid proteases"/>
    <property type="match status" value="1"/>
</dbReference>
<dbReference type="Gene3D" id="2.40.70.10">
    <property type="entry name" value="Acid Proteases"/>
    <property type="match status" value="1"/>
</dbReference>
<feature type="domain" description="Retropepsin-like aspartic endopeptidase" evidence="1">
    <location>
        <begin position="16"/>
        <end position="150"/>
    </location>
</feature>
<evidence type="ECO:0000259" key="1">
    <source>
        <dbReference type="Pfam" id="PF05618"/>
    </source>
</evidence>
<evidence type="ECO:0000313" key="2">
    <source>
        <dbReference type="EMBL" id="QDS94865.1"/>
    </source>
</evidence>
<dbReference type="EMBL" id="CP036262">
    <property type="protein sequence ID" value="QDS94865.1"/>
    <property type="molecule type" value="Genomic_DNA"/>
</dbReference>
<proteinExistence type="predicted"/>
<evidence type="ECO:0000313" key="3">
    <source>
        <dbReference type="Proteomes" id="UP000320672"/>
    </source>
</evidence>
<gene>
    <name evidence="2" type="ORF">FF011L_36470</name>
</gene>
<sequence length="160" mass="18319">MKIAKTRKAPSKRQLIGWREWGLLEGLDLPPIKVKIDTGARSSAIHATRLKTFDKDGQTWVAFSIHPHQENTKDTKRVEMPVHEFRRVRSSNGHETVRPVVLTPMVIGETRWILELTLADRDAMGFRMLLGRQAMRKRFVIDPGKSYLQGTPQIPKQTPS</sequence>
<protein>
    <recommendedName>
        <fullName evidence="1">Retropepsin-like aspartic endopeptidase domain-containing protein</fullName>
    </recommendedName>
</protein>
<dbReference type="PANTHER" id="PTHR38037">
    <property type="entry name" value="ZN_PROTEASE DOMAIN-CONTAINING PROTEIN"/>
    <property type="match status" value="1"/>
</dbReference>